<feature type="compositionally biased region" description="Basic and acidic residues" evidence="4">
    <location>
        <begin position="353"/>
        <end position="365"/>
    </location>
</feature>
<feature type="chain" id="PRO_5046241496" evidence="5">
    <location>
        <begin position="24"/>
        <end position="434"/>
    </location>
</feature>
<feature type="region of interest" description="Disordered" evidence="4">
    <location>
        <begin position="318"/>
        <end position="408"/>
    </location>
</feature>
<evidence type="ECO:0000256" key="4">
    <source>
        <dbReference type="SAM" id="MobiDB-lite"/>
    </source>
</evidence>
<reference evidence="7" key="1">
    <citation type="journal article" date="2019" name="Int. J. Syst. Evol. Microbiol.">
        <title>The Global Catalogue of Microorganisms (GCM) 10K type strain sequencing project: providing services to taxonomists for standard genome sequencing and annotation.</title>
        <authorList>
            <consortium name="The Broad Institute Genomics Platform"/>
            <consortium name="The Broad Institute Genome Sequencing Center for Infectious Disease"/>
            <person name="Wu L."/>
            <person name="Ma J."/>
        </authorList>
    </citation>
    <scope>NUCLEOTIDE SEQUENCE [LARGE SCALE GENOMIC DNA]</scope>
    <source>
        <strain evidence="7">TBRC 7912</strain>
    </source>
</reference>
<dbReference type="RefSeq" id="WP_386189738.1">
    <property type="nucleotide sequence ID" value="NZ_JBHSBC010000011.1"/>
</dbReference>
<feature type="compositionally biased region" description="Basic and acidic residues" evidence="4">
    <location>
        <begin position="377"/>
        <end position="394"/>
    </location>
</feature>
<keyword evidence="5" id="KW-0732">Signal</keyword>
<keyword evidence="7" id="KW-1185">Reference proteome</keyword>
<evidence type="ECO:0000313" key="7">
    <source>
        <dbReference type="Proteomes" id="UP001595698"/>
    </source>
</evidence>
<comment type="caution">
    <text evidence="6">The sequence shown here is derived from an EMBL/GenBank/DDBJ whole genome shotgun (WGS) entry which is preliminary data.</text>
</comment>
<dbReference type="PROSITE" id="PS51904">
    <property type="entry name" value="GLYCOSYL_HYDROL_F25_2"/>
    <property type="match status" value="1"/>
</dbReference>
<evidence type="ECO:0000256" key="1">
    <source>
        <dbReference type="ARBA" id="ARBA00010646"/>
    </source>
</evidence>
<evidence type="ECO:0000256" key="5">
    <source>
        <dbReference type="SAM" id="SignalP"/>
    </source>
</evidence>
<dbReference type="CDD" id="cd06412">
    <property type="entry name" value="GH25_CH-type"/>
    <property type="match status" value="1"/>
</dbReference>
<dbReference type="Gene3D" id="3.20.20.80">
    <property type="entry name" value="Glycosidases"/>
    <property type="match status" value="1"/>
</dbReference>
<dbReference type="EMBL" id="JBHSBC010000011">
    <property type="protein sequence ID" value="MFC3980752.1"/>
    <property type="molecule type" value="Genomic_DNA"/>
</dbReference>
<keyword evidence="2" id="KW-0378">Hydrolase</keyword>
<dbReference type="SMART" id="SM00641">
    <property type="entry name" value="Glyco_25"/>
    <property type="match status" value="1"/>
</dbReference>
<dbReference type="SUPFAM" id="SSF51445">
    <property type="entry name" value="(Trans)glycosidases"/>
    <property type="match status" value="1"/>
</dbReference>
<comment type="similarity">
    <text evidence="1">Belongs to the glycosyl hydrolase 25 family.</text>
</comment>
<proteinExistence type="inferred from homology"/>
<evidence type="ECO:0000256" key="3">
    <source>
        <dbReference type="ARBA" id="ARBA00023295"/>
    </source>
</evidence>
<dbReference type="InterPro" id="IPR018077">
    <property type="entry name" value="Glyco_hydro_fam25_subgr"/>
</dbReference>
<gene>
    <name evidence="6" type="ORF">ACFOYY_11505</name>
</gene>
<dbReference type="Proteomes" id="UP001595698">
    <property type="component" value="Unassembled WGS sequence"/>
</dbReference>
<dbReference type="InterPro" id="IPR002053">
    <property type="entry name" value="Glyco_hydro_25"/>
</dbReference>
<name>A0ABV8F0A9_9ACTN</name>
<sequence length="434" mass="46583">MKRLSLLAALVAAGTFVPGTANAVGPVEPMPGEPQEIRGIDVSNWTGQVDWPSVLGGGGLFAFVYASEGTNFRNPLFAAQESGAAGAGLFRGAYHFAQPHESGGAEQADFFVDNGGGWNADGRTLPGVLDIEDNPYTNRNGLDHCYGLDRPRMVAWLKDFTTRYRERTGRDAIIYTTTDWWRNCTGDSSAFGRNPLWLARWGAEPGPLPAGWLRQTFWQFADKGVLPGGQNVFNGNMTELSMLAQPPAELAAAGRPVGRYGYGITVLNTGPIPATRVSVVGRTFGGRRIIGASPGCDFSGRAVRCTIDELQPQGTTELKFATEPIGPGDPAKTPKPPRSTKPAKSTKPGEPVKNIRSDKHPKNDESAESSGLISPERPMRIGQEDHEALHDDLGARGATTADAVRPDVPEIEEPEEGMKVTIGTVMVTIDSDRE</sequence>
<organism evidence="6 7">
    <name type="scientific">Streptosporangium jomthongense</name>
    <dbReference type="NCBI Taxonomy" id="1193683"/>
    <lineage>
        <taxon>Bacteria</taxon>
        <taxon>Bacillati</taxon>
        <taxon>Actinomycetota</taxon>
        <taxon>Actinomycetes</taxon>
        <taxon>Streptosporangiales</taxon>
        <taxon>Streptosporangiaceae</taxon>
        <taxon>Streptosporangium</taxon>
    </lineage>
</organism>
<evidence type="ECO:0000256" key="2">
    <source>
        <dbReference type="ARBA" id="ARBA00022801"/>
    </source>
</evidence>
<dbReference type="PANTHER" id="PTHR34135">
    <property type="entry name" value="LYSOZYME"/>
    <property type="match status" value="1"/>
</dbReference>
<feature type="signal peptide" evidence="5">
    <location>
        <begin position="1"/>
        <end position="23"/>
    </location>
</feature>
<accession>A0ABV8F0A9</accession>
<dbReference type="Pfam" id="PF01183">
    <property type="entry name" value="Glyco_hydro_25"/>
    <property type="match status" value="1"/>
</dbReference>
<dbReference type="PANTHER" id="PTHR34135:SF2">
    <property type="entry name" value="LYSOZYME"/>
    <property type="match status" value="1"/>
</dbReference>
<evidence type="ECO:0000313" key="6">
    <source>
        <dbReference type="EMBL" id="MFC3980752.1"/>
    </source>
</evidence>
<protein>
    <submittedName>
        <fullName evidence="6">Lysozyme</fullName>
    </submittedName>
</protein>
<dbReference type="InterPro" id="IPR017853">
    <property type="entry name" value="GH"/>
</dbReference>
<keyword evidence="3" id="KW-0326">Glycosidase</keyword>